<feature type="compositionally biased region" description="Low complexity" evidence="1">
    <location>
        <begin position="35"/>
        <end position="45"/>
    </location>
</feature>
<feature type="non-terminal residue" evidence="2">
    <location>
        <position position="108"/>
    </location>
</feature>
<feature type="non-terminal residue" evidence="2">
    <location>
        <position position="1"/>
    </location>
</feature>
<keyword evidence="3" id="KW-1185">Reference proteome</keyword>
<proteinExistence type="predicted"/>
<accession>A0A699ZJ31</accession>
<feature type="region of interest" description="Disordered" evidence="1">
    <location>
        <begin position="35"/>
        <end position="60"/>
    </location>
</feature>
<dbReference type="EMBL" id="BLLF01001481">
    <property type="protein sequence ID" value="GFH19539.1"/>
    <property type="molecule type" value="Genomic_DNA"/>
</dbReference>
<comment type="caution">
    <text evidence="2">The sequence shown here is derived from an EMBL/GenBank/DDBJ whole genome shotgun (WGS) entry which is preliminary data.</text>
</comment>
<dbReference type="AlphaFoldDB" id="A0A699ZJ31"/>
<gene>
    <name evidence="2" type="ORF">HaLaN_16500</name>
</gene>
<name>A0A699ZJ31_HAELA</name>
<evidence type="ECO:0000313" key="3">
    <source>
        <dbReference type="Proteomes" id="UP000485058"/>
    </source>
</evidence>
<protein>
    <submittedName>
        <fullName evidence="2">Uncharacterized protein</fullName>
    </submittedName>
</protein>
<sequence>MSCLMVMMRQSGQTGAAKVPQADTKHALNKHVFASSLDSSSAQQARTSHNVRFRKSPAGHPCQLNSTLPGHSYAPVPCTVAGKKELCMLMEPGMDDAKACASRCGALQ</sequence>
<evidence type="ECO:0000256" key="1">
    <source>
        <dbReference type="SAM" id="MobiDB-lite"/>
    </source>
</evidence>
<reference evidence="2 3" key="1">
    <citation type="submission" date="2020-02" db="EMBL/GenBank/DDBJ databases">
        <title>Draft genome sequence of Haematococcus lacustris strain NIES-144.</title>
        <authorList>
            <person name="Morimoto D."/>
            <person name="Nakagawa S."/>
            <person name="Yoshida T."/>
            <person name="Sawayama S."/>
        </authorList>
    </citation>
    <scope>NUCLEOTIDE SEQUENCE [LARGE SCALE GENOMIC DNA]</scope>
    <source>
        <strain evidence="2 3">NIES-144</strain>
    </source>
</reference>
<organism evidence="2 3">
    <name type="scientific">Haematococcus lacustris</name>
    <name type="common">Green alga</name>
    <name type="synonym">Haematococcus pluvialis</name>
    <dbReference type="NCBI Taxonomy" id="44745"/>
    <lineage>
        <taxon>Eukaryota</taxon>
        <taxon>Viridiplantae</taxon>
        <taxon>Chlorophyta</taxon>
        <taxon>core chlorophytes</taxon>
        <taxon>Chlorophyceae</taxon>
        <taxon>CS clade</taxon>
        <taxon>Chlamydomonadales</taxon>
        <taxon>Haematococcaceae</taxon>
        <taxon>Haematococcus</taxon>
    </lineage>
</organism>
<evidence type="ECO:0000313" key="2">
    <source>
        <dbReference type="EMBL" id="GFH19539.1"/>
    </source>
</evidence>
<dbReference type="Proteomes" id="UP000485058">
    <property type="component" value="Unassembled WGS sequence"/>
</dbReference>